<dbReference type="InParanoid" id="A0A317XUR8"/>
<dbReference type="Proteomes" id="UP000246740">
    <property type="component" value="Unassembled WGS sequence"/>
</dbReference>
<accession>A0A317XUR8</accession>
<dbReference type="AlphaFoldDB" id="A0A317XUR8"/>
<proteinExistence type="predicted"/>
<gene>
    <name evidence="1" type="ORF">BCV70DRAFT_77422</name>
</gene>
<evidence type="ECO:0000313" key="2">
    <source>
        <dbReference type="Proteomes" id="UP000246740"/>
    </source>
</evidence>
<name>A0A317XUR8_9BASI</name>
<sequence>MGSGRCFCPTLLLRISVSVALVNSRNNDLSISTSISRLFQLLLRSSNRLGSLFLLYLVLSLQALFPLDVDKGVYTNRTSKSILNRILSLSHAPPHFPPQSIRPKKSRRFCDALSHVSMLSTQIWHRPPNAHKDGYARRNPDFVTHTGKRFLIALIRQ</sequence>
<dbReference type="EMBL" id="KZ819190">
    <property type="protein sequence ID" value="PWZ01600.1"/>
    <property type="molecule type" value="Genomic_DNA"/>
</dbReference>
<organism evidence="1 2">
    <name type="scientific">Testicularia cyperi</name>
    <dbReference type="NCBI Taxonomy" id="1882483"/>
    <lineage>
        <taxon>Eukaryota</taxon>
        <taxon>Fungi</taxon>
        <taxon>Dikarya</taxon>
        <taxon>Basidiomycota</taxon>
        <taxon>Ustilaginomycotina</taxon>
        <taxon>Ustilaginomycetes</taxon>
        <taxon>Ustilaginales</taxon>
        <taxon>Anthracoideaceae</taxon>
        <taxon>Testicularia</taxon>
    </lineage>
</organism>
<keyword evidence="2" id="KW-1185">Reference proteome</keyword>
<reference evidence="1 2" key="1">
    <citation type="journal article" date="2018" name="Mol. Biol. Evol.">
        <title>Broad Genomic Sampling Reveals a Smut Pathogenic Ancestry of the Fungal Clade Ustilaginomycotina.</title>
        <authorList>
            <person name="Kijpornyongpan T."/>
            <person name="Mondo S.J."/>
            <person name="Barry K."/>
            <person name="Sandor L."/>
            <person name="Lee J."/>
            <person name="Lipzen A."/>
            <person name="Pangilinan J."/>
            <person name="LaButti K."/>
            <person name="Hainaut M."/>
            <person name="Henrissat B."/>
            <person name="Grigoriev I.V."/>
            <person name="Spatafora J.W."/>
            <person name="Aime M.C."/>
        </authorList>
    </citation>
    <scope>NUCLEOTIDE SEQUENCE [LARGE SCALE GENOMIC DNA]</scope>
    <source>
        <strain evidence="1 2">MCA 3645</strain>
    </source>
</reference>
<protein>
    <submittedName>
        <fullName evidence="1">Uncharacterized protein</fullName>
    </submittedName>
</protein>
<evidence type="ECO:0000313" key="1">
    <source>
        <dbReference type="EMBL" id="PWZ01600.1"/>
    </source>
</evidence>